<dbReference type="EMBL" id="NPEF01000130">
    <property type="protein sequence ID" value="PJZ92493.1"/>
    <property type="molecule type" value="Genomic_DNA"/>
</dbReference>
<dbReference type="AlphaFoldDB" id="A0A2N0B7K4"/>
<evidence type="ECO:0000313" key="2">
    <source>
        <dbReference type="EMBL" id="MDV6235115.1"/>
    </source>
</evidence>
<reference evidence="2" key="3">
    <citation type="submission" date="2023-10" db="EMBL/GenBank/DDBJ databases">
        <authorList>
            <person name="Picardeau M."/>
            <person name="Thibeaux R."/>
        </authorList>
    </citation>
    <scope>NUCLEOTIDE SEQUENCE</scope>
    <source>
        <strain evidence="2">ATI7-C-A5</strain>
    </source>
</reference>
<evidence type="ECO:0008006" key="5">
    <source>
        <dbReference type="Google" id="ProtNLM"/>
    </source>
</evidence>
<reference evidence="2 4" key="2">
    <citation type="journal article" date="2018" name="Microb. Genom.">
        <title>Deciphering the unexplored Leptospira diversity from soils uncovers genomic evolution to virulence.</title>
        <authorList>
            <person name="Thibeaux R."/>
            <person name="Iraola G."/>
            <person name="Ferres I."/>
            <person name="Bierque E."/>
            <person name="Girault D."/>
            <person name="Soupe-Gilbert M.E."/>
            <person name="Picardeau M."/>
            <person name="Goarant C."/>
        </authorList>
    </citation>
    <scope>NUCLEOTIDE SEQUENCE [LARGE SCALE GENOMIC DNA]</scope>
    <source>
        <strain evidence="2 4">ATI7-C-A5</strain>
    </source>
</reference>
<keyword evidence="4" id="KW-1185">Reference proteome</keyword>
<evidence type="ECO:0000256" key="1">
    <source>
        <dbReference type="SAM" id="Phobius"/>
    </source>
</evidence>
<feature type="transmembrane region" description="Helical" evidence="1">
    <location>
        <begin position="169"/>
        <end position="186"/>
    </location>
</feature>
<keyword evidence="1" id="KW-0472">Membrane</keyword>
<dbReference type="SUPFAM" id="SSF81343">
    <property type="entry name" value="Fumarate reductase respiratory complex transmembrane subunits"/>
    <property type="match status" value="1"/>
</dbReference>
<name>A0A2N0B7K4_9LEPT</name>
<dbReference type="RefSeq" id="WP_100765263.1">
    <property type="nucleotide sequence ID" value="NZ_NPEF02000005.1"/>
</dbReference>
<evidence type="ECO:0000313" key="4">
    <source>
        <dbReference type="Proteomes" id="UP000232122"/>
    </source>
</evidence>
<feature type="transmembrane region" description="Helical" evidence="1">
    <location>
        <begin position="50"/>
        <end position="70"/>
    </location>
</feature>
<proteinExistence type="predicted"/>
<dbReference type="Gene3D" id="1.20.1300.10">
    <property type="entry name" value="Fumarate reductase/succinate dehydrogenase, transmembrane subunit"/>
    <property type="match status" value="1"/>
</dbReference>
<comment type="caution">
    <text evidence="3">The sequence shown here is derived from an EMBL/GenBank/DDBJ whole genome shotgun (WGS) entry which is preliminary data.</text>
</comment>
<dbReference type="GO" id="GO:0016020">
    <property type="term" value="C:membrane"/>
    <property type="evidence" value="ECO:0007669"/>
    <property type="project" value="InterPro"/>
</dbReference>
<dbReference type="InterPro" id="IPR034804">
    <property type="entry name" value="SQR/QFR_C/D"/>
</dbReference>
<feature type="transmembrane region" description="Helical" evidence="1">
    <location>
        <begin position="12"/>
        <end position="30"/>
    </location>
</feature>
<accession>A0A2N0B7K4</accession>
<organism evidence="3">
    <name type="scientific">Leptospira ellisii</name>
    <dbReference type="NCBI Taxonomy" id="2023197"/>
    <lineage>
        <taxon>Bacteria</taxon>
        <taxon>Pseudomonadati</taxon>
        <taxon>Spirochaetota</taxon>
        <taxon>Spirochaetia</taxon>
        <taxon>Leptospirales</taxon>
        <taxon>Leptospiraceae</taxon>
        <taxon>Leptospira</taxon>
    </lineage>
</organism>
<evidence type="ECO:0000313" key="3">
    <source>
        <dbReference type="EMBL" id="PJZ92493.1"/>
    </source>
</evidence>
<protein>
    <recommendedName>
        <fullName evidence="5">DUF4405 domain-containing protein</fullName>
    </recommendedName>
</protein>
<keyword evidence="1" id="KW-0812">Transmembrane</keyword>
<dbReference type="EMBL" id="NPEF02000005">
    <property type="protein sequence ID" value="MDV6235115.1"/>
    <property type="molecule type" value="Genomic_DNA"/>
</dbReference>
<gene>
    <name evidence="2" type="ORF">CH379_005680</name>
    <name evidence="3" type="ORF">CH379_12840</name>
</gene>
<feature type="transmembrane region" description="Helical" evidence="1">
    <location>
        <begin position="90"/>
        <end position="110"/>
    </location>
</feature>
<feature type="transmembrane region" description="Helical" evidence="1">
    <location>
        <begin position="130"/>
        <end position="148"/>
    </location>
</feature>
<dbReference type="Proteomes" id="UP000232122">
    <property type="component" value="Unassembled WGS sequence"/>
</dbReference>
<reference evidence="3" key="1">
    <citation type="submission" date="2017-07" db="EMBL/GenBank/DDBJ databases">
        <title>Leptospira spp. isolated from tropical soils.</title>
        <authorList>
            <person name="Thibeaux R."/>
            <person name="Iraola G."/>
            <person name="Ferres I."/>
            <person name="Bierque E."/>
            <person name="Girault D."/>
            <person name="Soupe-Gilbert M.-E."/>
            <person name="Picardeau M."/>
            <person name="Goarant C."/>
        </authorList>
    </citation>
    <scope>NUCLEOTIDE SEQUENCE [LARGE SCALE GENOMIC DNA]</scope>
    <source>
        <strain evidence="3">ATI7-C-A5</strain>
    </source>
</reference>
<dbReference type="OrthoDB" id="6868340at2"/>
<keyword evidence="1" id="KW-1133">Transmembrane helix</keyword>
<sequence>MTLKKLHYFSGLFLTVFIGIHLGNHLTGLFGAEIHISVMEVLRKVYRNPFVEFFLLSAVAIQIVSGPILVFRRLKSKEIEVDRLQIASGLYLAVFLTIHVSAVMTGRFFLHLDTNFYFGAAGINRFPFSLFFIPYYSLAVLSIFAHVASIHRQKMKSDVFGFSPKKQSNAILISGFLTLCILMFALTDGFRGVEIPAPYRILTGGK</sequence>